<feature type="domain" description="NADP-dependent oxidoreductase" evidence="1">
    <location>
        <begin position="115"/>
        <end position="229"/>
    </location>
</feature>
<name>A0A3M6V9K9_9STRA</name>
<dbReference type="InterPro" id="IPR023210">
    <property type="entry name" value="NADP_OxRdtase_dom"/>
</dbReference>
<dbReference type="InterPro" id="IPR036812">
    <property type="entry name" value="NAD(P)_OxRdtase_dom_sf"/>
</dbReference>
<organism evidence="2 3">
    <name type="scientific">Peronospora effusa</name>
    <dbReference type="NCBI Taxonomy" id="542832"/>
    <lineage>
        <taxon>Eukaryota</taxon>
        <taxon>Sar</taxon>
        <taxon>Stramenopiles</taxon>
        <taxon>Oomycota</taxon>
        <taxon>Peronosporomycetes</taxon>
        <taxon>Peronosporales</taxon>
        <taxon>Peronosporaceae</taxon>
        <taxon>Peronospora</taxon>
    </lineage>
</organism>
<dbReference type="EMBL" id="QLLG01000376">
    <property type="protein sequence ID" value="RMX63688.1"/>
    <property type="molecule type" value="Genomic_DNA"/>
</dbReference>
<gene>
    <name evidence="2" type="ORF">DD238_006491</name>
</gene>
<evidence type="ECO:0000259" key="1">
    <source>
        <dbReference type="Pfam" id="PF00248"/>
    </source>
</evidence>
<dbReference type="VEuPathDB" id="FungiDB:DD237_006662"/>
<keyword evidence="3" id="KW-1185">Reference proteome</keyword>
<dbReference type="SUPFAM" id="SSF51430">
    <property type="entry name" value="NAD(P)-linked oxidoreductase"/>
    <property type="match status" value="1"/>
</dbReference>
<evidence type="ECO:0000313" key="2">
    <source>
        <dbReference type="EMBL" id="RMX63688.1"/>
    </source>
</evidence>
<protein>
    <recommendedName>
        <fullName evidence="1">NADP-dependent oxidoreductase domain-containing protein</fullName>
    </recommendedName>
</protein>
<dbReference type="Proteomes" id="UP000282087">
    <property type="component" value="Unassembled WGS sequence"/>
</dbReference>
<comment type="caution">
    <text evidence="2">The sequence shown here is derived from an EMBL/GenBank/DDBJ whole genome shotgun (WGS) entry which is preliminary data.</text>
</comment>
<evidence type="ECO:0000313" key="3">
    <source>
        <dbReference type="Proteomes" id="UP000282087"/>
    </source>
</evidence>
<dbReference type="AlphaFoldDB" id="A0A3M6V9K9"/>
<reference evidence="2 3" key="1">
    <citation type="submission" date="2018-06" db="EMBL/GenBank/DDBJ databases">
        <title>Comparative genomics of downy mildews reveals potential adaptations to biotrophy.</title>
        <authorList>
            <person name="Fletcher K."/>
            <person name="Klosterman S.J."/>
            <person name="Derevnina L."/>
            <person name="Martin F."/>
            <person name="Koike S."/>
            <person name="Reyes Chin-Wo S."/>
            <person name="Mou B."/>
            <person name="Michelmore R."/>
        </authorList>
    </citation>
    <scope>NUCLEOTIDE SEQUENCE [LARGE SCALE GENOMIC DNA]</scope>
    <source>
        <strain evidence="2 3">R14</strain>
    </source>
</reference>
<dbReference type="Gene3D" id="3.20.20.100">
    <property type="entry name" value="NADP-dependent oxidoreductase domain"/>
    <property type="match status" value="1"/>
</dbReference>
<dbReference type="Pfam" id="PF00248">
    <property type="entry name" value="Aldo_ket_red"/>
    <property type="match status" value="1"/>
</dbReference>
<sequence>MRVICISNGSRVSSRLSTLQRARLHMGRATGSATEDFTRRSPFNASACPKLRISPSGTDAHWVHVGQRGIGSPDLWAKDMPRIDNIKTLMSSYTSNFIQTAVNPLRTTDVGEKKVNVEALVLNEAIEDLEFSRECFVVSTMIGSNVVDSTNPETNERLTKKYVEMGLEITMKELDVETVDHVVCQIPDELALLPEKQRELMEKLRATCDLLETLCNQGKVQSYGFSLPSFDMSSKPLEQLVEKTFTPLSEQFGRFASLQLPQHVGSAIFPLPECVMQFREEREMLLIGDRPIEAMLSSGNPFHLKTYNIIPGEDVALPLKSAFNLSIAIEKKYMEKIRPANEHLDLPPVDDVAWAHILANQHSQFDNLQVWLYVRETQIFPRLNATIKRFNKHKETEELGFAYSMALNQLLKCFTRSVELVDADRSTRLMTAWKEENGLLPSDKITTEEVAVIAALSSGMDITLLEEQLPASSSLPFTHKFSSNQLQKIAMLAEPHLTVE</sequence>
<proteinExistence type="predicted"/>
<accession>A0A3M6V9K9</accession>